<comment type="caution">
    <text evidence="2">The sequence shown here is derived from an EMBL/GenBank/DDBJ whole genome shotgun (WGS) entry which is preliminary data.</text>
</comment>
<feature type="transmembrane region" description="Helical" evidence="1">
    <location>
        <begin position="12"/>
        <end position="28"/>
    </location>
</feature>
<protein>
    <submittedName>
        <fullName evidence="2">Uncharacterized protein</fullName>
    </submittedName>
</protein>
<name>A0A4R4IXR5_PHOLU</name>
<keyword evidence="1" id="KW-0812">Transmembrane</keyword>
<reference evidence="2 3" key="1">
    <citation type="journal article" date="2019" name="Int. J. Syst. Evol. Microbiol.">
        <title>Photorhabdus khanii subsp. guanajuatensis subsp. nov., isolated from Heterorhabditis atacamensis, and Photorhabdus luminescens subsp. mexicana subsp. nov., isolated from Heterorhabditis mexicana entomopathogenic nematodes.</title>
        <authorList>
            <person name="Machado R.A.R."/>
            <person name="Bruno P."/>
            <person name="Arce C.C.M."/>
            <person name="Liechti N."/>
            <person name="Kohler A."/>
            <person name="Bernal J."/>
            <person name="Bruggmann R."/>
            <person name="Turlings T.C.J."/>
        </authorList>
    </citation>
    <scope>NUCLEOTIDE SEQUENCE [LARGE SCALE GENOMIC DNA]</scope>
    <source>
        <strain evidence="2 3">MEX47-22</strain>
    </source>
</reference>
<dbReference type="EMBL" id="PUJX01000036">
    <property type="protein sequence ID" value="TDB45109.1"/>
    <property type="molecule type" value="Genomic_DNA"/>
</dbReference>
<dbReference type="AlphaFoldDB" id="A0A4R4IXR5"/>
<gene>
    <name evidence="2" type="ORF">C5468_22305</name>
</gene>
<organism evidence="2 3">
    <name type="scientific">Photorhabdus luminescens subsp. mexicana</name>
    <dbReference type="NCBI Taxonomy" id="2100167"/>
    <lineage>
        <taxon>Bacteria</taxon>
        <taxon>Pseudomonadati</taxon>
        <taxon>Pseudomonadota</taxon>
        <taxon>Gammaproteobacteria</taxon>
        <taxon>Enterobacterales</taxon>
        <taxon>Morganellaceae</taxon>
        <taxon>Photorhabdus</taxon>
    </lineage>
</organism>
<accession>A0A4R4IXR5</accession>
<evidence type="ECO:0000313" key="3">
    <source>
        <dbReference type="Proteomes" id="UP000295550"/>
    </source>
</evidence>
<sequence>MRLNLLNVLMRYILILGLTLSFFPPYLIDLKPVFSDAFSSNVSMVSDFLPVLKKILNHCFFTFDD</sequence>
<dbReference type="Proteomes" id="UP000295550">
    <property type="component" value="Unassembled WGS sequence"/>
</dbReference>
<keyword evidence="1" id="KW-0472">Membrane</keyword>
<keyword evidence="1" id="KW-1133">Transmembrane helix</keyword>
<evidence type="ECO:0000256" key="1">
    <source>
        <dbReference type="SAM" id="Phobius"/>
    </source>
</evidence>
<evidence type="ECO:0000313" key="2">
    <source>
        <dbReference type="EMBL" id="TDB45109.1"/>
    </source>
</evidence>
<proteinExistence type="predicted"/>